<feature type="transmembrane region" description="Helical" evidence="6">
    <location>
        <begin position="73"/>
        <end position="94"/>
    </location>
</feature>
<accession>A0A5B8UED2</accession>
<dbReference type="PANTHER" id="PTHR30250">
    <property type="entry name" value="PST FAMILY PREDICTED COLANIC ACID TRANSPORTER"/>
    <property type="match status" value="1"/>
</dbReference>
<organism evidence="7 8">
    <name type="scientific">Flavisolibacter ginsenosidimutans</name>
    <dbReference type="NCBI Taxonomy" id="661481"/>
    <lineage>
        <taxon>Bacteria</taxon>
        <taxon>Pseudomonadati</taxon>
        <taxon>Bacteroidota</taxon>
        <taxon>Chitinophagia</taxon>
        <taxon>Chitinophagales</taxon>
        <taxon>Chitinophagaceae</taxon>
        <taxon>Flavisolibacter</taxon>
    </lineage>
</organism>
<proteinExistence type="predicted"/>
<dbReference type="RefSeq" id="WP_146781804.1">
    <property type="nucleotide sequence ID" value="NZ_BAABIO010000006.1"/>
</dbReference>
<dbReference type="InterPro" id="IPR050833">
    <property type="entry name" value="Poly_Biosynth_Transport"/>
</dbReference>
<feature type="transmembrane region" description="Helical" evidence="6">
    <location>
        <begin position="283"/>
        <end position="306"/>
    </location>
</feature>
<evidence type="ECO:0000256" key="4">
    <source>
        <dbReference type="ARBA" id="ARBA00022989"/>
    </source>
</evidence>
<feature type="transmembrane region" description="Helical" evidence="6">
    <location>
        <begin position="211"/>
        <end position="231"/>
    </location>
</feature>
<reference evidence="7 8" key="1">
    <citation type="journal article" date="2015" name="Int. J. Syst. Evol. Microbiol.">
        <title>Flavisolibacter ginsenosidimutans sp. nov., with ginsenoside-converting activity isolated from soil used for cultivating ginseng.</title>
        <authorList>
            <person name="Zhao Y."/>
            <person name="Liu Q."/>
            <person name="Kang M.S."/>
            <person name="Jin F."/>
            <person name="Yu H."/>
            <person name="Im W.T."/>
        </authorList>
    </citation>
    <scope>NUCLEOTIDE SEQUENCE [LARGE SCALE GENOMIC DNA]</scope>
    <source>
        <strain evidence="7 8">Gsoil 636</strain>
    </source>
</reference>
<keyword evidence="4 6" id="KW-1133">Transmembrane helix</keyword>
<evidence type="ECO:0000256" key="6">
    <source>
        <dbReference type="SAM" id="Phobius"/>
    </source>
</evidence>
<comment type="subcellular location">
    <subcellularLocation>
        <location evidence="1">Cell membrane</location>
        <topology evidence="1">Multi-pass membrane protein</topology>
    </subcellularLocation>
</comment>
<keyword evidence="8" id="KW-1185">Reference proteome</keyword>
<feature type="transmembrane region" description="Helical" evidence="6">
    <location>
        <begin position="171"/>
        <end position="190"/>
    </location>
</feature>
<feature type="transmembrane region" description="Helical" evidence="6">
    <location>
        <begin position="114"/>
        <end position="132"/>
    </location>
</feature>
<gene>
    <name evidence="7" type="ORF">FSB75_01705</name>
</gene>
<dbReference type="GO" id="GO:0005886">
    <property type="term" value="C:plasma membrane"/>
    <property type="evidence" value="ECO:0007669"/>
    <property type="project" value="UniProtKB-SubCell"/>
</dbReference>
<sequence>MLISAIVRTVYLLLTFLAGLVLSKLVLPGQFGIISLVILNASLLSIVTGLGTDSLLLHKVTNNKWGFSQAAQFTLGAVAVQLVLFLALECGSLLVWKKTLLSDESSADFWTDILYFLGLLLTEKYLALLYAFQKARLANVFLTIVALFYLVVLLLLSFVAKADFATVMELFALQSLLQGLGLLSILYRYYKTEEKQIFKLVEFAQALKLSSVVMITNVIQLLAYRIDFWLIKYFHGNADVGVYAIANKFTNLVWVVPNIMAQLLVPKFAQLSKSEVSKIFSTAFYGNLVGAAAALSGATIIYFYYLNPAYRIGLPAFFLMMPGYFFWAAVIYYGAYFSWSGRFTDNLLCSSCCFVLVLFADMLLIPRFGISGAACANSFAYTLVFILYLFLLRSRFSFTWKSLLLPPQKGLLKLLKSVAG</sequence>
<protein>
    <submittedName>
        <fullName evidence="7">Oligosaccharide flippase family protein</fullName>
    </submittedName>
</protein>
<feature type="transmembrane region" description="Helical" evidence="6">
    <location>
        <begin position="139"/>
        <end position="159"/>
    </location>
</feature>
<feature type="transmembrane region" description="Helical" evidence="6">
    <location>
        <begin position="312"/>
        <end position="335"/>
    </location>
</feature>
<evidence type="ECO:0000256" key="5">
    <source>
        <dbReference type="ARBA" id="ARBA00023136"/>
    </source>
</evidence>
<keyword evidence="3 6" id="KW-0812">Transmembrane</keyword>
<dbReference type="InterPro" id="IPR002797">
    <property type="entry name" value="Polysacc_synth"/>
</dbReference>
<evidence type="ECO:0000313" key="7">
    <source>
        <dbReference type="EMBL" id="QEC54666.1"/>
    </source>
</evidence>
<feature type="transmembrane region" description="Helical" evidence="6">
    <location>
        <begin position="347"/>
        <end position="365"/>
    </location>
</feature>
<evidence type="ECO:0000313" key="8">
    <source>
        <dbReference type="Proteomes" id="UP000321204"/>
    </source>
</evidence>
<feature type="transmembrane region" description="Helical" evidence="6">
    <location>
        <begin position="251"/>
        <end position="271"/>
    </location>
</feature>
<dbReference type="EMBL" id="CP042433">
    <property type="protein sequence ID" value="QEC54666.1"/>
    <property type="molecule type" value="Genomic_DNA"/>
</dbReference>
<dbReference type="AlphaFoldDB" id="A0A5B8UED2"/>
<evidence type="ECO:0000256" key="2">
    <source>
        <dbReference type="ARBA" id="ARBA00022475"/>
    </source>
</evidence>
<evidence type="ECO:0000256" key="1">
    <source>
        <dbReference type="ARBA" id="ARBA00004651"/>
    </source>
</evidence>
<keyword evidence="2" id="KW-1003">Cell membrane</keyword>
<dbReference type="Proteomes" id="UP000321204">
    <property type="component" value="Chromosome"/>
</dbReference>
<evidence type="ECO:0000256" key="3">
    <source>
        <dbReference type="ARBA" id="ARBA00022692"/>
    </source>
</evidence>
<dbReference type="OrthoDB" id="627524at2"/>
<keyword evidence="5 6" id="KW-0472">Membrane</keyword>
<feature type="transmembrane region" description="Helical" evidence="6">
    <location>
        <begin position="371"/>
        <end position="392"/>
    </location>
</feature>
<feature type="transmembrane region" description="Helical" evidence="6">
    <location>
        <begin position="33"/>
        <end position="52"/>
    </location>
</feature>
<name>A0A5B8UED2_9BACT</name>
<dbReference type="Pfam" id="PF01943">
    <property type="entry name" value="Polysacc_synt"/>
    <property type="match status" value="1"/>
</dbReference>
<dbReference type="KEGG" id="fgg:FSB75_01705"/>
<dbReference type="PANTHER" id="PTHR30250:SF11">
    <property type="entry name" value="O-ANTIGEN TRANSPORTER-RELATED"/>
    <property type="match status" value="1"/>
</dbReference>